<proteinExistence type="predicted"/>
<dbReference type="EMBL" id="SGIU01000001">
    <property type="protein sequence ID" value="TAI48998.1"/>
    <property type="molecule type" value="Genomic_DNA"/>
</dbReference>
<comment type="caution">
    <text evidence="1">The sequence shown here is derived from an EMBL/GenBank/DDBJ whole genome shotgun (WGS) entry which is preliminary data.</text>
</comment>
<protein>
    <submittedName>
        <fullName evidence="1">Uncharacterized protein</fullName>
    </submittedName>
</protein>
<evidence type="ECO:0000313" key="1">
    <source>
        <dbReference type="EMBL" id="TAI48998.1"/>
    </source>
</evidence>
<dbReference type="Proteomes" id="UP000291981">
    <property type="component" value="Unassembled WGS sequence"/>
</dbReference>
<reference evidence="1 2" key="1">
    <citation type="submission" date="2019-02" db="EMBL/GenBank/DDBJ databases">
        <title>Draft genome sequence of Muricauda sp. 176CP4-71.</title>
        <authorList>
            <person name="Park J.-S."/>
        </authorList>
    </citation>
    <scope>NUCLEOTIDE SEQUENCE [LARGE SCALE GENOMIC DNA]</scope>
    <source>
        <strain evidence="1 2">176CP4-71</strain>
    </source>
</reference>
<sequence>MKGKYASVNWGSMEPMERFTFLLEKVHPEVEEFWKNESQKSNRRDSFDAVLNHVADLYDCSVDKIGSSQHNLTTTSGYFIPFEVFKKYFEEHQRQWVGIERKRSAELIANEYIERIQKIVENMRYDGYTQSEINELQLKPRLKEIDAQIAKLLDPADYGNQEAYKSVVVKSRSIVSTFIKSLLKSKDVNSPESFKDLFFDASDYDKLISLLKEHNYISTDQKTWNPPSNGQRTSHKFLTALYYDLLEKGYLVTAKQKLASDLLSSEFQYTTAKNLSKHKELDDFEEIKNEYFFIPKR</sequence>
<name>A0A4Q8QIC5_9FLAO</name>
<gene>
    <name evidence="1" type="ORF">EW142_04165</name>
</gene>
<organism evidence="1 2">
    <name type="scientific">Flagellimonas allohymeniacidonis</name>
    <dbReference type="NCBI Taxonomy" id="2517819"/>
    <lineage>
        <taxon>Bacteria</taxon>
        <taxon>Pseudomonadati</taxon>
        <taxon>Bacteroidota</taxon>
        <taxon>Flavobacteriia</taxon>
        <taxon>Flavobacteriales</taxon>
        <taxon>Flavobacteriaceae</taxon>
        <taxon>Flagellimonas</taxon>
    </lineage>
</organism>
<keyword evidence="2" id="KW-1185">Reference proteome</keyword>
<accession>A0A4Q8QIC5</accession>
<dbReference type="AlphaFoldDB" id="A0A4Q8QIC5"/>
<evidence type="ECO:0000313" key="2">
    <source>
        <dbReference type="Proteomes" id="UP000291981"/>
    </source>
</evidence>
<dbReference type="RefSeq" id="WP_130610065.1">
    <property type="nucleotide sequence ID" value="NZ_SGIU01000001.1"/>
</dbReference>